<feature type="compositionally biased region" description="Basic and acidic residues" evidence="4">
    <location>
        <begin position="1808"/>
        <end position="1831"/>
    </location>
</feature>
<dbReference type="PANTHER" id="PTHR47764:SF2">
    <property type="entry name" value="UBIQUITIN-LIKE PROTEASE FAMILY PROFILE DOMAIN-CONTAINING PROTEIN"/>
    <property type="match status" value="1"/>
</dbReference>
<dbReference type="InterPro" id="IPR003653">
    <property type="entry name" value="Peptidase_C48_C"/>
</dbReference>
<name>A0AAD3HI90_9CHLO</name>
<dbReference type="PANTHER" id="PTHR47764">
    <property type="entry name" value="UBIQUITIN-LIKE-SPECIFIC PROTEASE 2B-RELATED"/>
    <property type="match status" value="1"/>
</dbReference>
<feature type="compositionally biased region" description="Acidic residues" evidence="4">
    <location>
        <begin position="2152"/>
        <end position="2162"/>
    </location>
</feature>
<comment type="caution">
    <text evidence="6">The sequence shown here is derived from an EMBL/GenBank/DDBJ whole genome shotgun (WGS) entry which is preliminary data.</text>
</comment>
<feature type="region of interest" description="Disordered" evidence="4">
    <location>
        <begin position="1172"/>
        <end position="1200"/>
    </location>
</feature>
<feature type="compositionally biased region" description="Acidic residues" evidence="4">
    <location>
        <begin position="951"/>
        <end position="967"/>
    </location>
</feature>
<dbReference type="InterPro" id="IPR038765">
    <property type="entry name" value="Papain-like_cys_pep_sf"/>
</dbReference>
<feature type="region of interest" description="Disordered" evidence="4">
    <location>
        <begin position="618"/>
        <end position="641"/>
    </location>
</feature>
<keyword evidence="2" id="KW-0645">Protease</keyword>
<feature type="compositionally biased region" description="Polar residues" evidence="4">
    <location>
        <begin position="1329"/>
        <end position="1338"/>
    </location>
</feature>
<accession>A0AAD3HI90</accession>
<feature type="region of interest" description="Disordered" evidence="4">
    <location>
        <begin position="1682"/>
        <end position="1722"/>
    </location>
</feature>
<feature type="region of interest" description="Disordered" evidence="4">
    <location>
        <begin position="1470"/>
        <end position="1492"/>
    </location>
</feature>
<evidence type="ECO:0000313" key="6">
    <source>
        <dbReference type="EMBL" id="GFR42304.1"/>
    </source>
</evidence>
<feature type="compositionally biased region" description="Acidic residues" evidence="4">
    <location>
        <begin position="910"/>
        <end position="923"/>
    </location>
</feature>
<feature type="region of interest" description="Disordered" evidence="4">
    <location>
        <begin position="1518"/>
        <end position="1546"/>
    </location>
</feature>
<reference evidence="6 7" key="1">
    <citation type="journal article" date="2021" name="Sci. Rep.">
        <title>Genome sequencing of the multicellular alga Astrephomene provides insights into convergent evolution of germ-soma differentiation.</title>
        <authorList>
            <person name="Yamashita S."/>
            <person name="Yamamoto K."/>
            <person name="Matsuzaki R."/>
            <person name="Suzuki S."/>
            <person name="Yamaguchi H."/>
            <person name="Hirooka S."/>
            <person name="Minakuchi Y."/>
            <person name="Miyagishima S."/>
            <person name="Kawachi M."/>
            <person name="Toyoda A."/>
            <person name="Nozaki H."/>
        </authorList>
    </citation>
    <scope>NUCLEOTIDE SEQUENCE [LARGE SCALE GENOMIC DNA]</scope>
    <source>
        <strain evidence="6 7">NIES-4017</strain>
    </source>
</reference>
<feature type="compositionally biased region" description="Basic and acidic residues" evidence="4">
    <location>
        <begin position="1091"/>
        <end position="1102"/>
    </location>
</feature>
<feature type="compositionally biased region" description="Gly residues" evidence="4">
    <location>
        <begin position="2202"/>
        <end position="2229"/>
    </location>
</feature>
<feature type="compositionally biased region" description="Low complexity" evidence="4">
    <location>
        <begin position="1362"/>
        <end position="1371"/>
    </location>
</feature>
<feature type="compositionally biased region" description="Acidic residues" evidence="4">
    <location>
        <begin position="980"/>
        <end position="1000"/>
    </location>
</feature>
<feature type="compositionally biased region" description="Low complexity" evidence="4">
    <location>
        <begin position="1422"/>
        <end position="1431"/>
    </location>
</feature>
<evidence type="ECO:0000259" key="5">
    <source>
        <dbReference type="PROSITE" id="PS50600"/>
    </source>
</evidence>
<dbReference type="Pfam" id="PF02902">
    <property type="entry name" value="Peptidase_C48"/>
    <property type="match status" value="1"/>
</dbReference>
<evidence type="ECO:0000256" key="2">
    <source>
        <dbReference type="ARBA" id="ARBA00022670"/>
    </source>
</evidence>
<feature type="region of interest" description="Disordered" evidence="4">
    <location>
        <begin position="1738"/>
        <end position="1876"/>
    </location>
</feature>
<feature type="compositionally biased region" description="Acidic residues" evidence="4">
    <location>
        <begin position="1432"/>
        <end position="1442"/>
    </location>
</feature>
<feature type="compositionally biased region" description="Basic residues" evidence="4">
    <location>
        <begin position="1304"/>
        <end position="1322"/>
    </location>
</feature>
<dbReference type="Gene3D" id="3.30.310.130">
    <property type="entry name" value="Ubiquitin-related"/>
    <property type="match status" value="1"/>
</dbReference>
<gene>
    <name evidence="6" type="ORF">Agub_g3204</name>
</gene>
<feature type="compositionally biased region" description="Gly residues" evidence="4">
    <location>
        <begin position="2092"/>
        <end position="2101"/>
    </location>
</feature>
<feature type="compositionally biased region" description="Pro residues" evidence="4">
    <location>
        <begin position="1754"/>
        <end position="1768"/>
    </location>
</feature>
<feature type="compositionally biased region" description="Low complexity" evidence="4">
    <location>
        <begin position="1685"/>
        <end position="1720"/>
    </location>
</feature>
<feature type="compositionally biased region" description="Low complexity" evidence="4">
    <location>
        <begin position="1521"/>
        <end position="1535"/>
    </location>
</feature>
<dbReference type="Gene3D" id="1.10.418.20">
    <property type="match status" value="1"/>
</dbReference>
<feature type="region of interest" description="Disordered" evidence="4">
    <location>
        <begin position="1248"/>
        <end position="1445"/>
    </location>
</feature>
<evidence type="ECO:0000313" key="7">
    <source>
        <dbReference type="Proteomes" id="UP001054857"/>
    </source>
</evidence>
<keyword evidence="7" id="KW-1185">Reference proteome</keyword>
<feature type="region of interest" description="Disordered" evidence="4">
    <location>
        <begin position="190"/>
        <end position="397"/>
    </location>
</feature>
<feature type="region of interest" description="Disordered" evidence="4">
    <location>
        <begin position="765"/>
        <end position="1046"/>
    </location>
</feature>
<dbReference type="PROSITE" id="PS50600">
    <property type="entry name" value="ULP_PROTEASE"/>
    <property type="match status" value="1"/>
</dbReference>
<feature type="compositionally biased region" description="Low complexity" evidence="4">
    <location>
        <begin position="1108"/>
        <end position="1134"/>
    </location>
</feature>
<feature type="compositionally biased region" description="Basic residues" evidence="4">
    <location>
        <begin position="1280"/>
        <end position="1297"/>
    </location>
</feature>
<feature type="compositionally biased region" description="Polar residues" evidence="4">
    <location>
        <begin position="1794"/>
        <end position="1805"/>
    </location>
</feature>
<feature type="compositionally biased region" description="Acidic residues" evidence="4">
    <location>
        <begin position="785"/>
        <end position="795"/>
    </location>
</feature>
<feature type="compositionally biased region" description="Acidic residues" evidence="4">
    <location>
        <begin position="2077"/>
        <end position="2090"/>
    </location>
</feature>
<feature type="region of interest" description="Disordered" evidence="4">
    <location>
        <begin position="2006"/>
        <end position="2027"/>
    </location>
</feature>
<feature type="region of interest" description="Disordered" evidence="4">
    <location>
        <begin position="2066"/>
        <end position="2342"/>
    </location>
</feature>
<feature type="region of interest" description="Disordered" evidence="4">
    <location>
        <begin position="1591"/>
        <end position="1626"/>
    </location>
</feature>
<proteinExistence type="inferred from homology"/>
<dbReference type="EMBL" id="BMAR01000003">
    <property type="protein sequence ID" value="GFR42304.1"/>
    <property type="molecule type" value="Genomic_DNA"/>
</dbReference>
<feature type="region of interest" description="Disordered" evidence="4">
    <location>
        <begin position="2358"/>
        <end position="2391"/>
    </location>
</feature>
<feature type="compositionally biased region" description="Low complexity" evidence="4">
    <location>
        <begin position="880"/>
        <end position="900"/>
    </location>
</feature>
<organism evidence="6 7">
    <name type="scientific">Astrephomene gubernaculifera</name>
    <dbReference type="NCBI Taxonomy" id="47775"/>
    <lineage>
        <taxon>Eukaryota</taxon>
        <taxon>Viridiplantae</taxon>
        <taxon>Chlorophyta</taxon>
        <taxon>core chlorophytes</taxon>
        <taxon>Chlorophyceae</taxon>
        <taxon>CS clade</taxon>
        <taxon>Chlamydomonadales</taxon>
        <taxon>Astrephomenaceae</taxon>
        <taxon>Astrephomene</taxon>
    </lineage>
</organism>
<feature type="compositionally biased region" description="Acidic residues" evidence="4">
    <location>
        <begin position="2375"/>
        <end position="2384"/>
    </location>
</feature>
<keyword evidence="3" id="KW-0378">Hydrolase</keyword>
<comment type="similarity">
    <text evidence="1">Belongs to the peptidase C48 family.</text>
</comment>
<feature type="domain" description="Ubiquitin-like protease family profile" evidence="5">
    <location>
        <begin position="427"/>
        <end position="662"/>
    </location>
</feature>
<sequence length="2391" mass="250386">MAPKREVEEEYRRYKEEISKLSREQLDARRPNKILTSSALQKELEKTVKLLLDPKIKVDPGLLHVQVKKLLYEQRWRELEAKPEPKAEPSSGWVNQACQNQLQQLASRGDGAAAAGQLLLQQGPQARSAFRQLPPGKSPGVRQLAAVQAAKPAACAPPGGLGAPAPQWECCLCKKPCAEGQDACEECQSQQQAALDGANQRREQQSGRQAGSRRVLPASLKQQPLGAKDSAPGALPPPNGKTQPSRLPALNFYQPVPGSAAAGGSGQAGVAGRPRRGAAEPQPEQQGKQQQLRSQGAKGRESDPDEDFEPPPRAGTLRGRAGQRRSVPPTVEEQAPIDLVDSSDEEAAAAAAGTARERGQGGQGDANAAGPGPSSTAAAAAAAGSTRATRAARRSRGSVVMHDFRTLALQLSGLKCCYPPEGGKQCVEVNGEDLARLEKGEFLNDTCIDVYTKFLEHQLPEELRARYHIFNTFFLKKLMEKQQGKQAKAEERNRQNHERVKKWTKGFDLFSKDYIFVPVHDALHWSLVLICHPANVVQDKAYAPPKGAGLAAGAEGLKGPAGAGMPVMLHLDSLEGSHGSQPVFQALRSYLRHEWVKLMADETLDSVPRRWAERFRSAGQEPPAVPLDTPQGLPGVRLTSRLPKQTNSHDCGLFLLTYMEFFIAGNPACIVIQDSNAKDVHAVEPKPEAANPNTFLKKDWFQPSNAGRLRDHLRAFICGLMLGRLPPEDARRSVAQGVVDEYERKPERLGVRYLSPVKYLSYVTERPNEPEPVNDDDVLSSGSDGEGEGPIENPEDVLQTASPRQRLTRKQAKEIGYTPPEAGPLPDWNRGGNKRRKLANPGSGAAAAPAAGSDPAAAVVDLASPDKTQEGEDEEEDGPQEQQQQQQAESQQQQQQAEPQKQAKTHEEESLVTEDEADEEEEAVAAAAAVTAEDIDTVPATQDAEAQGAGEDQEPVGQEPDEPEAMDVDGGPGGNVEGGPDAEDGGPDAEDGGPDVELMEEDSKPPAPAPLPQPPAPQQPQQPAVHQGGEQGQQHRVAGSGGSGSRSLTHFCGFPLVETARRRTKSAVKATMTQNAGASPPAPVVKPSPQAHEEVVRGREDGAEAAQPGVAAGGRLPPAAGGVAAAHAVMAQGPSQAQEEEDPEELPHGVVASTSAAQRAEGIGAEVCGALQGSEDHVGKRKHKRGPSGGSRYRRNKEGADAPAAADIIVAAAAAQEEVMGAGGSGGHQAGEAGMQVEVLLANGFVPGSADVGGEDGGGDGAIDMHQGEEGEDDFELQQHHQHHHGHHRGNRHHHHHHDDQHHDHPRHHHGHKHSRHERRKQGNPPQHPTTAQDTQSPGAAGVWEQEDGLLGSSGDVEEDPQAQQQAQGLMPPLPPPPLQQQQRPVVRTHKRWFDGDGSPMEAHGSAAAVAPTAPRQRQPSDAVALDVAGDAADEEDNDLDDNVGSWRGVGILESPDLVVGSAAVAHACGSTRSPHSKHQAAPANQPQPAPAFSYYHKNRLNAAANGSSQQFIPPALEQRQQPASQFAPAPQAQALGSKHEAGTATGARPRVAALDLARTSPHGDLAAMADDIRAPAACPAAAAAAGTSHTTTTMAGSAGGGQLLDPSARQYLSGQPPGSAGQQRGGVEHVRLPGLQDGRAGGLRGCGVLKSAAGLLGAPALSMIPQTAPLHAVEPARLVCGQRQQQQPGPEATTTGPAAGLAPAAAPPQSQQRGQPQAGFHGKDLKSTIFRQKTLAAKTGQAQQNLPSACEPQLPPLQPPPLQPPPQQRTLQQHLAPSGLVLPPMTESDDDISLTQRQEGSQHTAGRCREASCDVRGQDLPVERPQEAARKKQRPNPPEELTQPHAALEQQQQQQRVAQGSGGAHGDTVHAPNGAVKKGSFIQEVCNGVAEMCRATEDIVGSLLLPWSSQHKHSPQPGGAQPSAGKQSPAGGAQGAGWGADMRFADGGADALMPYGDEDGDGGMGDELDVDDREEFGGGNGEGEEYYSTLEDAAALGEVPGAAAAGGGLGDAAQAEAGVGDEDEAVAAGAAPAPALVLPLEEAETHAAAEDVAAYNVYTQDAALPEYVDSGSVDLAGDEEEEEEEDAGSGDDSGGGSGQGDGEEQQQLGGVGEGDAGQWQDGAADGRQEEWAEGSKIVVEDGGCLSSGSDSDSDSDEENDNDAGVKFEPSATGRPKRRAAIATNERIRQQTIAVGAALSPGPGGGGAFGQGRGGVGEAGGRGRGGGSAMPGRTKQQRQHEQQQQQTGRQRSHGSHAAAQGAGIAAAGNVQTRVTGAKLSDGRGVATGTPKQQQQQAKRKGSGGSRPSTGAKRRGSGGAKEGDAGAGSTKRGKPQTQTTLTGLVLAGRRSDGAVAAVGAVTEQQQHVEQQQGVDPYDEFEDLTNDDERYQD</sequence>
<dbReference type="GO" id="GO:0006508">
    <property type="term" value="P:proteolysis"/>
    <property type="evidence" value="ECO:0007669"/>
    <property type="project" value="UniProtKB-KW"/>
</dbReference>
<feature type="compositionally biased region" description="Low complexity" evidence="4">
    <location>
        <begin position="843"/>
        <end position="861"/>
    </location>
</feature>
<evidence type="ECO:0000256" key="3">
    <source>
        <dbReference type="ARBA" id="ARBA00022801"/>
    </source>
</evidence>
<dbReference type="SUPFAM" id="SSF54001">
    <property type="entry name" value="Cysteine proteinases"/>
    <property type="match status" value="1"/>
</dbReference>
<feature type="compositionally biased region" description="Low complexity" evidence="4">
    <location>
        <begin position="365"/>
        <end position="389"/>
    </location>
</feature>
<protein>
    <recommendedName>
        <fullName evidence="5">Ubiquitin-like protease family profile domain-containing protein</fullName>
    </recommendedName>
</protein>
<evidence type="ECO:0000256" key="1">
    <source>
        <dbReference type="ARBA" id="ARBA00005234"/>
    </source>
</evidence>
<feature type="compositionally biased region" description="Low complexity" evidence="4">
    <location>
        <begin position="279"/>
        <end position="295"/>
    </location>
</feature>
<feature type="compositionally biased region" description="Low complexity" evidence="4">
    <location>
        <begin position="1923"/>
        <end position="1932"/>
    </location>
</feature>
<dbReference type="GO" id="GO:0008234">
    <property type="term" value="F:cysteine-type peptidase activity"/>
    <property type="evidence" value="ECO:0007669"/>
    <property type="project" value="InterPro"/>
</dbReference>
<feature type="compositionally biased region" description="Pro residues" evidence="4">
    <location>
        <begin position="1005"/>
        <end position="1020"/>
    </location>
</feature>
<dbReference type="Proteomes" id="UP001054857">
    <property type="component" value="Unassembled WGS sequence"/>
</dbReference>
<evidence type="ECO:0000256" key="4">
    <source>
        <dbReference type="SAM" id="MobiDB-lite"/>
    </source>
</evidence>
<feature type="compositionally biased region" description="Low complexity" evidence="4">
    <location>
        <begin position="2362"/>
        <end position="2371"/>
    </location>
</feature>
<feature type="region of interest" description="Disordered" evidence="4">
    <location>
        <begin position="1909"/>
        <end position="1942"/>
    </location>
</feature>
<feature type="region of interest" description="Disordered" evidence="4">
    <location>
        <begin position="1068"/>
        <end position="1147"/>
    </location>
</feature>
<feature type="compositionally biased region" description="Low complexity" evidence="4">
    <location>
        <begin position="2257"/>
        <end position="2268"/>
    </location>
</feature>